<organism evidence="4 5">
    <name type="scientific">Agromyces atrinae</name>
    <dbReference type="NCBI Taxonomy" id="592376"/>
    <lineage>
        <taxon>Bacteria</taxon>
        <taxon>Bacillati</taxon>
        <taxon>Actinomycetota</taxon>
        <taxon>Actinomycetes</taxon>
        <taxon>Micrococcales</taxon>
        <taxon>Microbacteriaceae</taxon>
        <taxon>Agromyces</taxon>
    </lineage>
</organism>
<sequence length="166" mass="17725">MTNSTGASPFGEAPVSRSETRHGQHRAVSGEIPLPNAPAPAEPRPREYDLPLDTGEIRRTPTGQLLVIHRPVYDEVDTEVYEDSVQRHVFSMIGAIAGVMGLVGSLFVGWLAPLSLAAVVFGALGLRREEHGRAAAFLGVATGAAGLVFCGLWFYFYLAAVPTPVI</sequence>
<feature type="compositionally biased region" description="Basic and acidic residues" evidence="1">
    <location>
        <begin position="43"/>
        <end position="54"/>
    </location>
</feature>
<evidence type="ECO:0000256" key="1">
    <source>
        <dbReference type="SAM" id="MobiDB-lite"/>
    </source>
</evidence>
<dbReference type="EMBL" id="SDPM01000002">
    <property type="protein sequence ID" value="RXZ87486.1"/>
    <property type="molecule type" value="Genomic_DNA"/>
</dbReference>
<feature type="transmembrane region" description="Helical" evidence="2">
    <location>
        <begin position="89"/>
        <end position="122"/>
    </location>
</feature>
<dbReference type="AlphaFoldDB" id="A0A4V1R2K6"/>
<evidence type="ECO:0000313" key="4">
    <source>
        <dbReference type="EMBL" id="RXZ87486.1"/>
    </source>
</evidence>
<evidence type="ECO:0008006" key="7">
    <source>
        <dbReference type="Google" id="ProtNLM"/>
    </source>
</evidence>
<evidence type="ECO:0000313" key="5">
    <source>
        <dbReference type="Proteomes" id="UP000292686"/>
    </source>
</evidence>
<accession>A0A4V1R2K6</accession>
<keyword evidence="2" id="KW-1133">Transmembrane helix</keyword>
<reference evidence="4 5" key="1">
    <citation type="submission" date="2019-01" db="EMBL/GenBank/DDBJ databases">
        <title>Agromyces.</title>
        <authorList>
            <person name="Li J."/>
        </authorList>
    </citation>
    <scope>NUCLEOTIDE SEQUENCE [LARGE SCALE GENOMIC DNA]</scope>
    <source>
        <strain evidence="4 5">DSM 23870</strain>
    </source>
</reference>
<keyword evidence="2" id="KW-0472">Membrane</keyword>
<evidence type="ECO:0000313" key="6">
    <source>
        <dbReference type="Proteomes" id="UP000581087"/>
    </source>
</evidence>
<evidence type="ECO:0000313" key="3">
    <source>
        <dbReference type="EMBL" id="NYD66835.1"/>
    </source>
</evidence>
<gene>
    <name evidence="3" type="ORF">BJ972_001354</name>
    <name evidence="4" type="ORF">ESP50_06110</name>
</gene>
<keyword evidence="5" id="KW-1185">Reference proteome</keyword>
<dbReference type="Proteomes" id="UP000292686">
    <property type="component" value="Unassembled WGS sequence"/>
</dbReference>
<feature type="transmembrane region" description="Helical" evidence="2">
    <location>
        <begin position="134"/>
        <end position="156"/>
    </location>
</feature>
<protein>
    <recommendedName>
        <fullName evidence="7">DUF4190 domain-containing protein</fullName>
    </recommendedName>
</protein>
<dbReference type="RefSeq" id="WP_129173142.1">
    <property type="nucleotide sequence ID" value="NZ_JACCBI010000001.1"/>
</dbReference>
<keyword evidence="2" id="KW-0812">Transmembrane</keyword>
<dbReference type="Proteomes" id="UP000581087">
    <property type="component" value="Unassembled WGS sequence"/>
</dbReference>
<proteinExistence type="predicted"/>
<reference evidence="3 6" key="2">
    <citation type="submission" date="2020-07" db="EMBL/GenBank/DDBJ databases">
        <title>Sequencing the genomes of 1000 actinobacteria strains.</title>
        <authorList>
            <person name="Klenk H.-P."/>
        </authorList>
    </citation>
    <scope>NUCLEOTIDE SEQUENCE [LARGE SCALE GENOMIC DNA]</scope>
    <source>
        <strain evidence="3 6">DSM 23870</strain>
    </source>
</reference>
<feature type="region of interest" description="Disordered" evidence="1">
    <location>
        <begin position="1"/>
        <end position="54"/>
    </location>
</feature>
<evidence type="ECO:0000256" key="2">
    <source>
        <dbReference type="SAM" id="Phobius"/>
    </source>
</evidence>
<name>A0A4V1R2K6_9MICO</name>
<dbReference type="OrthoDB" id="5004753at2"/>
<dbReference type="EMBL" id="JACCBI010000001">
    <property type="protein sequence ID" value="NYD66835.1"/>
    <property type="molecule type" value="Genomic_DNA"/>
</dbReference>
<comment type="caution">
    <text evidence="4">The sequence shown here is derived from an EMBL/GenBank/DDBJ whole genome shotgun (WGS) entry which is preliminary data.</text>
</comment>